<evidence type="ECO:0000313" key="3">
    <source>
        <dbReference type="Proteomes" id="UP001142393"/>
    </source>
</evidence>
<accession>A0A9W8U0J7</accession>
<dbReference type="EMBL" id="JANVFU010000003">
    <property type="protein sequence ID" value="KAJ3747595.1"/>
    <property type="molecule type" value="Genomic_DNA"/>
</dbReference>
<name>A0A9W8U0J7_9AGAR</name>
<comment type="caution">
    <text evidence="2">The sequence shown here is derived from an EMBL/GenBank/DDBJ whole genome shotgun (WGS) entry which is preliminary data.</text>
</comment>
<evidence type="ECO:0000313" key="2">
    <source>
        <dbReference type="EMBL" id="KAJ3747595.1"/>
    </source>
</evidence>
<sequence length="208" mass="24075">MPSHFWRRTDFCLSLMKALVKVKDENAVFSERLQDHERESKMEPTMDQLLNASECVVQASSQKVKEVKVLQEELRDLQGQRQRRSLSQDLKAQIHPEHGFAHAYHRVRESIIIRNDLVEHTNIQVLIRLLRLALKDFAADQITHDDMLRTCDNLMKERTSATSRKRKRLVIDSDVDFGDDDGDGFNDKTSSKQLNVRGKLAIATKSYT</sequence>
<feature type="coiled-coil region" evidence="1">
    <location>
        <begin position="19"/>
        <end position="80"/>
    </location>
</feature>
<organism evidence="2 3">
    <name type="scientific">Lentinula detonsa</name>
    <dbReference type="NCBI Taxonomy" id="2804962"/>
    <lineage>
        <taxon>Eukaryota</taxon>
        <taxon>Fungi</taxon>
        <taxon>Dikarya</taxon>
        <taxon>Basidiomycota</taxon>
        <taxon>Agaricomycotina</taxon>
        <taxon>Agaricomycetes</taxon>
        <taxon>Agaricomycetidae</taxon>
        <taxon>Agaricales</taxon>
        <taxon>Marasmiineae</taxon>
        <taxon>Omphalotaceae</taxon>
        <taxon>Lentinula</taxon>
    </lineage>
</organism>
<keyword evidence="1" id="KW-0175">Coiled coil</keyword>
<protein>
    <submittedName>
        <fullName evidence="2">Uncharacterized protein</fullName>
    </submittedName>
</protein>
<reference evidence="2 3" key="1">
    <citation type="journal article" date="2023" name="Proc. Natl. Acad. Sci. U.S.A.">
        <title>A global phylogenomic analysis of the shiitake genus Lentinula.</title>
        <authorList>
            <person name="Sierra-Patev S."/>
            <person name="Min B."/>
            <person name="Naranjo-Ortiz M."/>
            <person name="Looney B."/>
            <person name="Konkel Z."/>
            <person name="Slot J.C."/>
            <person name="Sakamoto Y."/>
            <person name="Steenwyk J.L."/>
            <person name="Rokas A."/>
            <person name="Carro J."/>
            <person name="Camarero S."/>
            <person name="Ferreira P."/>
            <person name="Molpeceres G."/>
            <person name="Ruiz-Duenas F.J."/>
            <person name="Serrano A."/>
            <person name="Henrissat B."/>
            <person name="Drula E."/>
            <person name="Hughes K.W."/>
            <person name="Mata J.L."/>
            <person name="Ishikawa N.K."/>
            <person name="Vargas-Isla R."/>
            <person name="Ushijima S."/>
            <person name="Smith C.A."/>
            <person name="Donoghue J."/>
            <person name="Ahrendt S."/>
            <person name="Andreopoulos W."/>
            <person name="He G."/>
            <person name="LaButti K."/>
            <person name="Lipzen A."/>
            <person name="Ng V."/>
            <person name="Riley R."/>
            <person name="Sandor L."/>
            <person name="Barry K."/>
            <person name="Martinez A.T."/>
            <person name="Xiao Y."/>
            <person name="Gibbons J.G."/>
            <person name="Terashima K."/>
            <person name="Grigoriev I.V."/>
            <person name="Hibbett D."/>
        </authorList>
    </citation>
    <scope>NUCLEOTIDE SEQUENCE [LARGE SCALE GENOMIC DNA]</scope>
    <source>
        <strain evidence="2 3">TFB7810</strain>
    </source>
</reference>
<evidence type="ECO:0000256" key="1">
    <source>
        <dbReference type="SAM" id="Coils"/>
    </source>
</evidence>
<dbReference type="AlphaFoldDB" id="A0A9W8U0J7"/>
<proteinExistence type="predicted"/>
<dbReference type="Proteomes" id="UP001142393">
    <property type="component" value="Unassembled WGS sequence"/>
</dbReference>
<gene>
    <name evidence="2" type="ORF">DFH05DRAFT_1457918</name>
</gene>
<keyword evidence="3" id="KW-1185">Reference proteome</keyword>